<protein>
    <recommendedName>
        <fullName evidence="4">Cnidarian restricted protein</fullName>
    </recommendedName>
</protein>
<feature type="signal peptide" evidence="1">
    <location>
        <begin position="1"/>
        <end position="17"/>
    </location>
</feature>
<evidence type="ECO:0000313" key="2">
    <source>
        <dbReference type="EnsemblMetazoa" id="CLYHEMP020208.1"/>
    </source>
</evidence>
<dbReference type="RefSeq" id="XP_066934784.1">
    <property type="nucleotide sequence ID" value="XM_067078683.1"/>
</dbReference>
<evidence type="ECO:0000313" key="3">
    <source>
        <dbReference type="Proteomes" id="UP000594262"/>
    </source>
</evidence>
<reference evidence="2" key="1">
    <citation type="submission" date="2021-01" db="UniProtKB">
        <authorList>
            <consortium name="EnsemblMetazoa"/>
        </authorList>
    </citation>
    <scope>IDENTIFICATION</scope>
</reference>
<sequence>MIFSWLLFLLNFQTTEGLKCKAQKPQNEHGIKPIHIIDQETDFEEGHLKALVPRLSTEWIVDFQFVLNGPHTSTHNYCNIFRIGKGDNWTNYGDRLVALFFHKAVLNNNLSIFTAINGADRNIHGDTIIYDVEYKVKVQQKYHGNNIYKIHVHINDQEVSVVENAIQHVRQFYDLKVYVGDPWYPACNGKISNVKIINFL</sequence>
<dbReference type="EnsemblMetazoa" id="CLYHEMT020208.1">
    <property type="protein sequence ID" value="CLYHEMP020208.1"/>
    <property type="gene ID" value="CLYHEMG020208"/>
</dbReference>
<keyword evidence="3" id="KW-1185">Reference proteome</keyword>
<evidence type="ECO:0008006" key="4">
    <source>
        <dbReference type="Google" id="ProtNLM"/>
    </source>
</evidence>
<evidence type="ECO:0000256" key="1">
    <source>
        <dbReference type="SAM" id="SignalP"/>
    </source>
</evidence>
<name>A0A7M5XA21_9CNID</name>
<dbReference type="AlphaFoldDB" id="A0A7M5XA21"/>
<dbReference type="GeneID" id="136822426"/>
<accession>A0A7M5XA21</accession>
<feature type="chain" id="PRO_5029803013" description="Cnidarian restricted protein" evidence="1">
    <location>
        <begin position="18"/>
        <end position="200"/>
    </location>
</feature>
<proteinExistence type="predicted"/>
<organism evidence="2 3">
    <name type="scientific">Clytia hemisphaerica</name>
    <dbReference type="NCBI Taxonomy" id="252671"/>
    <lineage>
        <taxon>Eukaryota</taxon>
        <taxon>Metazoa</taxon>
        <taxon>Cnidaria</taxon>
        <taxon>Hydrozoa</taxon>
        <taxon>Hydroidolina</taxon>
        <taxon>Leptothecata</taxon>
        <taxon>Obeliida</taxon>
        <taxon>Clytiidae</taxon>
        <taxon>Clytia</taxon>
    </lineage>
</organism>
<keyword evidence="1" id="KW-0732">Signal</keyword>
<dbReference type="OrthoDB" id="10639831at2759"/>
<dbReference type="Proteomes" id="UP000594262">
    <property type="component" value="Unplaced"/>
</dbReference>